<evidence type="ECO:0000313" key="2">
    <source>
        <dbReference type="Proteomes" id="UP000076858"/>
    </source>
</evidence>
<feature type="non-terminal residue" evidence="1">
    <location>
        <position position="1"/>
    </location>
</feature>
<evidence type="ECO:0000313" key="1">
    <source>
        <dbReference type="EMBL" id="KZS00909.1"/>
    </source>
</evidence>
<dbReference type="EMBL" id="LRGB01008136">
    <property type="protein sequence ID" value="KZS00909.1"/>
    <property type="molecule type" value="Genomic_DNA"/>
</dbReference>
<dbReference type="Proteomes" id="UP000076858">
    <property type="component" value="Unassembled WGS sequence"/>
</dbReference>
<keyword evidence="2" id="KW-1185">Reference proteome</keyword>
<proteinExistence type="predicted"/>
<sequence>EEAWQLLVARLKIAKAENLIPFGYKILDKADVKNISDEDPTISAQATKEVKESIAAIFSEFPQLKSLMQWESCASRAASSTSNELIRKLNKGGIQFKNGAAVKSTLKRMSQEALGLPHAPNAPTKGLYQALSPIAQDWLNKEAESGTLDEFLDLTSRDVTPLPQVEE</sequence>
<name>A0A164I5R1_9CRUS</name>
<organism evidence="1 2">
    <name type="scientific">Daphnia magna</name>
    <dbReference type="NCBI Taxonomy" id="35525"/>
    <lineage>
        <taxon>Eukaryota</taxon>
        <taxon>Metazoa</taxon>
        <taxon>Ecdysozoa</taxon>
        <taxon>Arthropoda</taxon>
        <taxon>Crustacea</taxon>
        <taxon>Branchiopoda</taxon>
        <taxon>Diplostraca</taxon>
        <taxon>Cladocera</taxon>
        <taxon>Anomopoda</taxon>
        <taxon>Daphniidae</taxon>
        <taxon>Daphnia</taxon>
    </lineage>
</organism>
<protein>
    <submittedName>
        <fullName evidence="1">Uncharacterized protein</fullName>
    </submittedName>
</protein>
<feature type="non-terminal residue" evidence="1">
    <location>
        <position position="167"/>
    </location>
</feature>
<dbReference type="AlphaFoldDB" id="A0A164I5R1"/>
<reference evidence="1 2" key="1">
    <citation type="submission" date="2016-03" db="EMBL/GenBank/DDBJ databases">
        <title>EvidentialGene: Evidence-directed Construction of Genes on Genomes.</title>
        <authorList>
            <person name="Gilbert D.G."/>
            <person name="Choi J.-H."/>
            <person name="Mockaitis K."/>
            <person name="Colbourne J."/>
            <person name="Pfrender M."/>
        </authorList>
    </citation>
    <scope>NUCLEOTIDE SEQUENCE [LARGE SCALE GENOMIC DNA]</scope>
    <source>
        <strain evidence="1 2">Xinb3</strain>
        <tissue evidence="1">Complete organism</tissue>
    </source>
</reference>
<accession>A0A164I5R1</accession>
<comment type="caution">
    <text evidence="1">The sequence shown here is derived from an EMBL/GenBank/DDBJ whole genome shotgun (WGS) entry which is preliminary data.</text>
</comment>
<gene>
    <name evidence="1" type="ORF">APZ42_002608</name>
</gene>